<feature type="region of interest" description="Disordered" evidence="1">
    <location>
        <begin position="186"/>
        <end position="234"/>
    </location>
</feature>
<feature type="compositionally biased region" description="Basic residues" evidence="1">
    <location>
        <begin position="222"/>
        <end position="234"/>
    </location>
</feature>
<reference evidence="2" key="1">
    <citation type="submission" date="2020-01" db="EMBL/GenBank/DDBJ databases">
        <title>Development of genomics and gene disruption for Polysphondylium violaceum indicates a role for the polyketide synthase stlB in stalk morphogenesis.</title>
        <authorList>
            <person name="Narita B."/>
            <person name="Kawabe Y."/>
            <person name="Kin K."/>
            <person name="Saito T."/>
            <person name="Gibbs R."/>
            <person name="Kuspa A."/>
            <person name="Muzny D."/>
            <person name="Queller D."/>
            <person name="Richards S."/>
            <person name="Strassman J."/>
            <person name="Sucgang R."/>
            <person name="Worley K."/>
            <person name="Schaap P."/>
        </authorList>
    </citation>
    <scope>NUCLEOTIDE SEQUENCE</scope>
    <source>
        <strain evidence="2">QSvi11</strain>
    </source>
</reference>
<dbReference type="AlphaFoldDB" id="A0A8J4PY91"/>
<sequence length="234" mass="26451">MNDQKSVCYAPKLSQELENGEHKTYTFESDHSKVFTFEGGKMSEKIENLTPLSINNNKILDGPDDKKSKQISKPLPNTPLKNQQQQQQLKPMDPSSETPFNTPNTQYSSLDLQLEDKSPAATKNDHSNVDFGRFKQGIHDNLTTKKQDDAPADKNKEIADDLHLQTLHKNPNVGAEQFFTSFQQYVPTSGETTSTTAGSEDLKNDQNLLPKEEQDKPMSKSQQKKNKKKNKNKK</sequence>
<comment type="caution">
    <text evidence="2">The sequence shown here is derived from an EMBL/GenBank/DDBJ whole genome shotgun (WGS) entry which is preliminary data.</text>
</comment>
<protein>
    <submittedName>
        <fullName evidence="2">Uncharacterized protein</fullName>
    </submittedName>
</protein>
<name>A0A8J4PY91_9MYCE</name>
<gene>
    <name evidence="2" type="ORF">CYY_001408</name>
</gene>
<organism evidence="2 3">
    <name type="scientific">Polysphondylium violaceum</name>
    <dbReference type="NCBI Taxonomy" id="133409"/>
    <lineage>
        <taxon>Eukaryota</taxon>
        <taxon>Amoebozoa</taxon>
        <taxon>Evosea</taxon>
        <taxon>Eumycetozoa</taxon>
        <taxon>Dictyostelia</taxon>
        <taxon>Dictyosteliales</taxon>
        <taxon>Dictyosteliaceae</taxon>
        <taxon>Polysphondylium</taxon>
    </lineage>
</organism>
<feature type="region of interest" description="Disordered" evidence="1">
    <location>
        <begin position="54"/>
        <end position="159"/>
    </location>
</feature>
<evidence type="ECO:0000313" key="3">
    <source>
        <dbReference type="Proteomes" id="UP000695562"/>
    </source>
</evidence>
<feature type="compositionally biased region" description="Basic and acidic residues" evidence="1">
    <location>
        <begin position="114"/>
        <end position="128"/>
    </location>
</feature>
<dbReference type="EMBL" id="AJWJ01000033">
    <property type="protein sequence ID" value="KAF2077283.1"/>
    <property type="molecule type" value="Genomic_DNA"/>
</dbReference>
<proteinExistence type="predicted"/>
<accession>A0A8J4PY91</accession>
<keyword evidence="3" id="KW-1185">Reference proteome</keyword>
<evidence type="ECO:0000256" key="1">
    <source>
        <dbReference type="SAM" id="MobiDB-lite"/>
    </source>
</evidence>
<feature type="compositionally biased region" description="Low complexity" evidence="1">
    <location>
        <begin position="188"/>
        <end position="199"/>
    </location>
</feature>
<feature type="compositionally biased region" description="Basic and acidic residues" evidence="1">
    <location>
        <begin position="142"/>
        <end position="159"/>
    </location>
</feature>
<dbReference type="OrthoDB" id="21369at2759"/>
<evidence type="ECO:0000313" key="2">
    <source>
        <dbReference type="EMBL" id="KAF2077283.1"/>
    </source>
</evidence>
<feature type="compositionally biased region" description="Polar residues" evidence="1">
    <location>
        <begin position="95"/>
        <end position="111"/>
    </location>
</feature>
<feature type="compositionally biased region" description="Basic and acidic residues" evidence="1">
    <location>
        <begin position="200"/>
        <end position="218"/>
    </location>
</feature>
<dbReference type="Proteomes" id="UP000695562">
    <property type="component" value="Unassembled WGS sequence"/>
</dbReference>